<feature type="domain" description="Protein kinase" evidence="9">
    <location>
        <begin position="9"/>
        <end position="294"/>
    </location>
</feature>
<protein>
    <recommendedName>
        <fullName evidence="2">non-specific serine/threonine protein kinase</fullName>
        <ecNumber evidence="2">2.7.11.1</ecNumber>
    </recommendedName>
</protein>
<evidence type="ECO:0000259" key="9">
    <source>
        <dbReference type="PROSITE" id="PS50011"/>
    </source>
</evidence>
<dbReference type="InterPro" id="IPR017441">
    <property type="entry name" value="Protein_kinase_ATP_BS"/>
</dbReference>
<dbReference type="Pfam" id="PF00069">
    <property type="entry name" value="Pkinase"/>
    <property type="match status" value="1"/>
</dbReference>
<dbReference type="GO" id="GO:0004674">
    <property type="term" value="F:protein serine/threonine kinase activity"/>
    <property type="evidence" value="ECO:0007669"/>
    <property type="project" value="UniProtKB-EC"/>
</dbReference>
<name>A0A3R8KZ50_9FIRM</name>
<keyword evidence="5" id="KW-0418">Kinase</keyword>
<accession>A0A3R8KZ50</accession>
<keyword evidence="8" id="KW-0472">Membrane</keyword>
<evidence type="ECO:0000256" key="6">
    <source>
        <dbReference type="ARBA" id="ARBA00022840"/>
    </source>
</evidence>
<keyword evidence="4 7" id="KW-0547">Nucleotide-binding</keyword>
<dbReference type="GO" id="GO:0005524">
    <property type="term" value="F:ATP binding"/>
    <property type="evidence" value="ECO:0007669"/>
    <property type="project" value="UniProtKB-UniRule"/>
</dbReference>
<dbReference type="SMART" id="SM00220">
    <property type="entry name" value="S_TKc"/>
    <property type="match status" value="1"/>
</dbReference>
<evidence type="ECO:0000256" key="7">
    <source>
        <dbReference type="PROSITE-ProRule" id="PRU10141"/>
    </source>
</evidence>
<evidence type="ECO:0000313" key="11">
    <source>
        <dbReference type="Proteomes" id="UP000274920"/>
    </source>
</evidence>
<dbReference type="RefSeq" id="WP_125130169.1">
    <property type="nucleotide sequence ID" value="NZ_RHJS01000002.1"/>
</dbReference>
<dbReference type="PANTHER" id="PTHR43671">
    <property type="entry name" value="SERINE/THREONINE-PROTEIN KINASE NEK"/>
    <property type="match status" value="1"/>
</dbReference>
<dbReference type="InterPro" id="IPR015943">
    <property type="entry name" value="WD40/YVTN_repeat-like_dom_sf"/>
</dbReference>
<organism evidence="10 11">
    <name type="scientific">Schaedlerella arabinosiphila</name>
    <dbReference type="NCBI Taxonomy" id="2044587"/>
    <lineage>
        <taxon>Bacteria</taxon>
        <taxon>Bacillati</taxon>
        <taxon>Bacillota</taxon>
        <taxon>Clostridia</taxon>
        <taxon>Lachnospirales</taxon>
        <taxon>Lachnospiraceae</taxon>
        <taxon>Schaedlerella</taxon>
    </lineage>
</organism>
<comment type="similarity">
    <text evidence="1">Belongs to the protein kinase superfamily. NEK Ser/Thr protein kinase family. NIMA subfamily.</text>
</comment>
<gene>
    <name evidence="10" type="ORF">EBB54_28965</name>
</gene>
<reference evidence="10" key="1">
    <citation type="submission" date="2018-10" db="EMBL/GenBank/DDBJ databases">
        <title>Schaedlerella arabinophila gen. nov. sp. nov., isolated from the mouse intestinal tract and comparative analysis with the genome of the closely related altered Schaedler flora strain ASF502.</title>
        <authorList>
            <person name="Miyake S."/>
            <person name="Soh M."/>
            <person name="Seedorf H."/>
        </authorList>
    </citation>
    <scope>NUCLEOTIDE SEQUENCE [LARGE SCALE GENOMIC DNA]</scope>
    <source>
        <strain evidence="10">DSM 106076</strain>
    </source>
</reference>
<keyword evidence="3" id="KW-0808">Transferase</keyword>
<dbReference type="EMBL" id="RHJS01000002">
    <property type="protein sequence ID" value="RRK34916.1"/>
    <property type="molecule type" value="Genomic_DNA"/>
</dbReference>
<feature type="binding site" evidence="7">
    <location>
        <position position="38"/>
    </location>
    <ligand>
        <name>ATP</name>
        <dbReference type="ChEBI" id="CHEBI:30616"/>
    </ligand>
</feature>
<dbReference type="InterPro" id="IPR000719">
    <property type="entry name" value="Prot_kinase_dom"/>
</dbReference>
<dbReference type="Proteomes" id="UP000274920">
    <property type="component" value="Unassembled WGS sequence"/>
</dbReference>
<dbReference type="SUPFAM" id="SSF56112">
    <property type="entry name" value="Protein kinase-like (PK-like)"/>
    <property type="match status" value="1"/>
</dbReference>
<dbReference type="PROSITE" id="PS50011">
    <property type="entry name" value="PROTEIN_KINASE_DOM"/>
    <property type="match status" value="1"/>
</dbReference>
<dbReference type="Gene3D" id="2.130.10.10">
    <property type="entry name" value="YVTN repeat-like/Quinoprotein amine dehydrogenase"/>
    <property type="match status" value="1"/>
</dbReference>
<comment type="caution">
    <text evidence="10">The sequence shown here is derived from an EMBL/GenBank/DDBJ whole genome shotgun (WGS) entry which is preliminary data.</text>
</comment>
<dbReference type="InterPro" id="IPR011044">
    <property type="entry name" value="Quino_amine_DH_bsu"/>
</dbReference>
<keyword evidence="8" id="KW-1133">Transmembrane helix</keyword>
<dbReference type="InterPro" id="IPR011009">
    <property type="entry name" value="Kinase-like_dom_sf"/>
</dbReference>
<dbReference type="EC" id="2.7.11.1" evidence="2"/>
<dbReference type="Gene3D" id="1.10.510.10">
    <property type="entry name" value="Transferase(Phosphotransferase) domain 1"/>
    <property type="match status" value="1"/>
</dbReference>
<dbReference type="SUPFAM" id="SSF50969">
    <property type="entry name" value="YVTN repeat-like/Quinoprotein amine dehydrogenase"/>
    <property type="match status" value="1"/>
</dbReference>
<dbReference type="AlphaFoldDB" id="A0A3R8KZ50"/>
<dbReference type="InterPro" id="IPR050660">
    <property type="entry name" value="NEK_Ser/Thr_kinase"/>
</dbReference>
<feature type="transmembrane region" description="Helical" evidence="8">
    <location>
        <begin position="311"/>
        <end position="332"/>
    </location>
</feature>
<dbReference type="Gene3D" id="3.30.200.20">
    <property type="entry name" value="Phosphorylase Kinase, domain 1"/>
    <property type="match status" value="1"/>
</dbReference>
<dbReference type="CDD" id="cd14014">
    <property type="entry name" value="STKc_PknB_like"/>
    <property type="match status" value="1"/>
</dbReference>
<keyword evidence="11" id="KW-1185">Reference proteome</keyword>
<dbReference type="PROSITE" id="PS00107">
    <property type="entry name" value="PROTEIN_KINASE_ATP"/>
    <property type="match status" value="1"/>
</dbReference>
<evidence type="ECO:0000256" key="2">
    <source>
        <dbReference type="ARBA" id="ARBA00012513"/>
    </source>
</evidence>
<evidence type="ECO:0000256" key="8">
    <source>
        <dbReference type="SAM" id="Phobius"/>
    </source>
</evidence>
<proteinExistence type="inferred from homology"/>
<evidence type="ECO:0000256" key="5">
    <source>
        <dbReference type="ARBA" id="ARBA00022777"/>
    </source>
</evidence>
<keyword evidence="6 7" id="KW-0067">ATP-binding</keyword>
<evidence type="ECO:0000256" key="1">
    <source>
        <dbReference type="ARBA" id="ARBA00010886"/>
    </source>
</evidence>
<keyword evidence="8" id="KW-0812">Transmembrane</keyword>
<dbReference type="PANTHER" id="PTHR43671:SF13">
    <property type="entry name" value="SERINE_THREONINE-PROTEIN KINASE NEK2"/>
    <property type="match status" value="1"/>
</dbReference>
<evidence type="ECO:0000256" key="3">
    <source>
        <dbReference type="ARBA" id="ARBA00022679"/>
    </source>
</evidence>
<evidence type="ECO:0000256" key="4">
    <source>
        <dbReference type="ARBA" id="ARBA00022741"/>
    </source>
</evidence>
<evidence type="ECO:0000313" key="10">
    <source>
        <dbReference type="EMBL" id="RRK34916.1"/>
    </source>
</evidence>
<sequence length="955" mass="106527">MSEVIAATYELLEKLGSGGGGSVYLANHLRLEKKVVLKKDKRKVTIDPRRLRREVDILKDLNHPHIPQVYDFFIEEGSVYTVMDFVKGESLDKALRREKRFSQAQVIKWAIQFLEALCYLHSPIHGDPPKGYVHSDIKPANLMRTQEDDIYLIDFNIALALGEESIIGHSEGYASPEYYGLDFSSGNETQTLARETSLLDSQETMTLTMTLAGEQSGSSLKKSVIPDTRSDIYSAGATIYHLMSGVKPAKYALDVLPLSREEFSPQIVDIVTKAMNPNPDLRFQTAEEMLYAFTHLRENDVRVKKSRRNNLIAAVSCSVFFVCGISSAFIGLRRMQVTENWLKLAEYSQNALSDGDTVSALDYALSALPQKSGLFTPSALPEARLALTNALGVYDLSDGFKEYKTVELSSEPLYMAAAPDGRTAACICSGVMEVFDTDTAEIIAALPTHESALSEAEYLDEHTIIFAGADGIQAYDIVKNEELWSGSPATAVCISQDGSTVAAVYRDEAFATIYDASDGRVKSRVDFNGKGQRISINDHFANGRENVFELNADGTLLGASFGDGSLRLFELKDPSKVHTILDKDSGYTQYEGGFYENYFAFAATNKKSSKSLFATVDCKDHFKSQGAETDFHCGMQTDENGIYLKSDNILVCLNPETGEQTPLADTSANIAFFARNGRHTLVSSDVGILFFDEDARLLTKYEKGHRSDLVQMAGDTALAGRFDSPIINIMKYENHSDTEIFAYDPSYEHIESRVGSDEKTVMLFSKKEFRLYDSEGRLLAEVSVPNPDQIYDQQYVRGEDEDVLEVIYKDGTVYRYSAEDGLPLDEEKRGKPDESLYEEFFTDNLRIEVPIHGTAAAYEKESGKKVGELSEDAYLTYVTQAGDFIIAQYYTSDRDFYGIMMNEKCEKLAELPCLCDIIGDELIFDYPTGNMRKTHIYELDELVSLAWKELDEVDG</sequence>